<dbReference type="AlphaFoldDB" id="A0A9P1GME8"/>
<keyword evidence="2" id="KW-0812">Transmembrane</keyword>
<evidence type="ECO:0000256" key="1">
    <source>
        <dbReference type="SAM" id="MobiDB-lite"/>
    </source>
</evidence>
<evidence type="ECO:0000256" key="2">
    <source>
        <dbReference type="SAM" id="Phobius"/>
    </source>
</evidence>
<evidence type="ECO:0000313" key="3">
    <source>
        <dbReference type="EMBL" id="CAI4017519.1"/>
    </source>
</evidence>
<evidence type="ECO:0000313" key="4">
    <source>
        <dbReference type="EMBL" id="CAL1170894.1"/>
    </source>
</evidence>
<evidence type="ECO:0000313" key="5">
    <source>
        <dbReference type="Proteomes" id="UP001152797"/>
    </source>
</evidence>
<comment type="caution">
    <text evidence="3">The sequence shown here is derived from an EMBL/GenBank/DDBJ whole genome shotgun (WGS) entry which is preliminary data.</text>
</comment>
<proteinExistence type="predicted"/>
<keyword evidence="2" id="KW-0472">Membrane</keyword>
<keyword evidence="5" id="KW-1185">Reference proteome</keyword>
<organism evidence="3">
    <name type="scientific">Cladocopium goreaui</name>
    <dbReference type="NCBI Taxonomy" id="2562237"/>
    <lineage>
        <taxon>Eukaryota</taxon>
        <taxon>Sar</taxon>
        <taxon>Alveolata</taxon>
        <taxon>Dinophyceae</taxon>
        <taxon>Suessiales</taxon>
        <taxon>Symbiodiniaceae</taxon>
        <taxon>Cladocopium</taxon>
    </lineage>
</organism>
<dbReference type="EMBL" id="CAMXCT030006639">
    <property type="protein sequence ID" value="CAL4804831.1"/>
    <property type="molecule type" value="Genomic_DNA"/>
</dbReference>
<dbReference type="EMBL" id="CAMXCT010006639">
    <property type="protein sequence ID" value="CAI4017519.1"/>
    <property type="molecule type" value="Genomic_DNA"/>
</dbReference>
<sequence length="248" mass="27009">MVSPIKEKTEPLDLVPLVTTALASALQVDEARLRNVVVETEVRRLAAQETSLRVSYEVITAMENATQLLSTVTTLADPTSDVASRFSDSLELEGLNVTSIQMLEVPKIISTESHLQDPPTEHLLQSSQIILWILMGVAISTVAGCAAWGAGYLCGYLHVRQRQQLMMRMSSKSTQSSEEFPFSVVNAQSTLRSAGTPRARDSSFDAPMERSGLSPSVNKSISRKSHDGTLRASAHQNTGKSVIREVIL</sequence>
<keyword evidence="2" id="KW-1133">Transmembrane helix</keyword>
<protein>
    <submittedName>
        <fullName evidence="3">Uncharacterized protein</fullName>
    </submittedName>
</protein>
<reference evidence="4" key="2">
    <citation type="submission" date="2024-04" db="EMBL/GenBank/DDBJ databases">
        <authorList>
            <person name="Chen Y."/>
            <person name="Shah S."/>
            <person name="Dougan E. K."/>
            <person name="Thang M."/>
            <person name="Chan C."/>
        </authorList>
    </citation>
    <scope>NUCLEOTIDE SEQUENCE [LARGE SCALE GENOMIC DNA]</scope>
</reference>
<name>A0A9P1GME8_9DINO</name>
<dbReference type="EMBL" id="CAMXCT020006639">
    <property type="protein sequence ID" value="CAL1170894.1"/>
    <property type="molecule type" value="Genomic_DNA"/>
</dbReference>
<dbReference type="Proteomes" id="UP001152797">
    <property type="component" value="Unassembled WGS sequence"/>
</dbReference>
<gene>
    <name evidence="3" type="ORF">C1SCF055_LOCUS42159</name>
</gene>
<feature type="region of interest" description="Disordered" evidence="1">
    <location>
        <begin position="191"/>
        <end position="237"/>
    </location>
</feature>
<accession>A0A9P1GME8</accession>
<reference evidence="3" key="1">
    <citation type="submission" date="2022-10" db="EMBL/GenBank/DDBJ databases">
        <authorList>
            <person name="Chen Y."/>
            <person name="Dougan E. K."/>
            <person name="Chan C."/>
            <person name="Rhodes N."/>
            <person name="Thang M."/>
        </authorList>
    </citation>
    <scope>NUCLEOTIDE SEQUENCE</scope>
</reference>
<feature type="transmembrane region" description="Helical" evidence="2">
    <location>
        <begin position="129"/>
        <end position="159"/>
    </location>
</feature>